<proteinExistence type="predicted"/>
<gene>
    <name evidence="1" type="ORF">CAP_2797</name>
</gene>
<name>A0A017TAZ6_9BACT</name>
<dbReference type="OrthoDB" id="9256098at2"/>
<dbReference type="CDD" id="cd00093">
    <property type="entry name" value="HTH_XRE"/>
    <property type="match status" value="1"/>
</dbReference>
<dbReference type="InterPro" id="IPR001387">
    <property type="entry name" value="Cro/C1-type_HTH"/>
</dbReference>
<comment type="caution">
    <text evidence="1">The sequence shown here is derived from an EMBL/GenBank/DDBJ whole genome shotgun (WGS) entry which is preliminary data.</text>
</comment>
<protein>
    <submittedName>
        <fullName evidence="1">Uncharacterized protein</fullName>
    </submittedName>
</protein>
<sequence length="130" mass="14365">MNVFKTTPEQVLHLATLMVDMKKAGTDDIQDAIDDDADAPQVPLQKLYLPYDKLEDVAQRVMAEKAKLRRLIDRHGGVSAVAAKSGIPQPSLSRMLNSPSISPIPRRATLYKIAIALGLPGMDIIMEWTR</sequence>
<dbReference type="EMBL" id="ASRX01000020">
    <property type="protein sequence ID" value="EYF05796.1"/>
    <property type="molecule type" value="Genomic_DNA"/>
</dbReference>
<keyword evidence="2" id="KW-1185">Reference proteome</keyword>
<reference evidence="1 2" key="1">
    <citation type="submission" date="2013-05" db="EMBL/GenBank/DDBJ databases">
        <title>Genome assembly of Chondromyces apiculatus DSM 436.</title>
        <authorList>
            <person name="Sharma G."/>
            <person name="Khatri I."/>
            <person name="Kaur C."/>
            <person name="Mayilraj S."/>
            <person name="Subramanian S."/>
        </authorList>
    </citation>
    <scope>NUCLEOTIDE SEQUENCE [LARGE SCALE GENOMIC DNA]</scope>
    <source>
        <strain evidence="1 2">DSM 436</strain>
    </source>
</reference>
<evidence type="ECO:0000313" key="2">
    <source>
        <dbReference type="Proteomes" id="UP000019678"/>
    </source>
</evidence>
<accession>A0A017TAZ6</accession>
<dbReference type="STRING" id="1192034.CAP_2797"/>
<organism evidence="1 2">
    <name type="scientific">Chondromyces apiculatus DSM 436</name>
    <dbReference type="NCBI Taxonomy" id="1192034"/>
    <lineage>
        <taxon>Bacteria</taxon>
        <taxon>Pseudomonadati</taxon>
        <taxon>Myxococcota</taxon>
        <taxon>Polyangia</taxon>
        <taxon>Polyangiales</taxon>
        <taxon>Polyangiaceae</taxon>
        <taxon>Chondromyces</taxon>
    </lineage>
</organism>
<dbReference type="RefSeq" id="WP_044241076.1">
    <property type="nucleotide sequence ID" value="NZ_ASRX01000020.1"/>
</dbReference>
<evidence type="ECO:0000313" key="1">
    <source>
        <dbReference type="EMBL" id="EYF05796.1"/>
    </source>
</evidence>
<dbReference type="AlphaFoldDB" id="A0A017TAZ6"/>
<dbReference type="Proteomes" id="UP000019678">
    <property type="component" value="Unassembled WGS sequence"/>
</dbReference>